<evidence type="ECO:0000313" key="3">
    <source>
        <dbReference type="EMBL" id="PWN31031.1"/>
    </source>
</evidence>
<keyword evidence="4" id="KW-1185">Reference proteome</keyword>
<evidence type="ECO:0000256" key="2">
    <source>
        <dbReference type="SAM" id="SignalP"/>
    </source>
</evidence>
<feature type="signal peptide" evidence="2">
    <location>
        <begin position="1"/>
        <end position="24"/>
    </location>
</feature>
<feature type="compositionally biased region" description="Low complexity" evidence="1">
    <location>
        <begin position="584"/>
        <end position="597"/>
    </location>
</feature>
<feature type="chain" id="PRO_5016296497" evidence="2">
    <location>
        <begin position="25"/>
        <end position="782"/>
    </location>
</feature>
<protein>
    <submittedName>
        <fullName evidence="3">Uncharacterized protein</fullName>
    </submittedName>
</protein>
<feature type="compositionally biased region" description="Polar residues" evidence="1">
    <location>
        <begin position="542"/>
        <end position="561"/>
    </location>
</feature>
<feature type="compositionally biased region" description="Low complexity" evidence="1">
    <location>
        <begin position="721"/>
        <end position="737"/>
    </location>
</feature>
<organism evidence="3 4">
    <name type="scientific">Jaminaea rosea</name>
    <dbReference type="NCBI Taxonomy" id="1569628"/>
    <lineage>
        <taxon>Eukaryota</taxon>
        <taxon>Fungi</taxon>
        <taxon>Dikarya</taxon>
        <taxon>Basidiomycota</taxon>
        <taxon>Ustilaginomycotina</taxon>
        <taxon>Exobasidiomycetes</taxon>
        <taxon>Microstromatales</taxon>
        <taxon>Microstromatales incertae sedis</taxon>
        <taxon>Jaminaea</taxon>
    </lineage>
</organism>
<feature type="compositionally biased region" description="Polar residues" evidence="1">
    <location>
        <begin position="75"/>
        <end position="89"/>
    </location>
</feature>
<evidence type="ECO:0000256" key="1">
    <source>
        <dbReference type="SAM" id="MobiDB-lite"/>
    </source>
</evidence>
<dbReference type="AlphaFoldDB" id="A0A316V3B8"/>
<feature type="compositionally biased region" description="Basic and acidic residues" evidence="1">
    <location>
        <begin position="571"/>
        <end position="583"/>
    </location>
</feature>
<dbReference type="EMBL" id="KZ819662">
    <property type="protein sequence ID" value="PWN31031.1"/>
    <property type="molecule type" value="Genomic_DNA"/>
</dbReference>
<feature type="compositionally biased region" description="Low complexity" evidence="1">
    <location>
        <begin position="107"/>
        <end position="119"/>
    </location>
</feature>
<feature type="region of interest" description="Disordered" evidence="1">
    <location>
        <begin position="635"/>
        <end position="680"/>
    </location>
</feature>
<dbReference type="GeneID" id="37031313"/>
<accession>A0A316V3B8</accession>
<dbReference type="Proteomes" id="UP000245884">
    <property type="component" value="Unassembled WGS sequence"/>
</dbReference>
<sequence>MFRAAHSLYFFVLMSLFMATASQAASLPIHQQAAFAIRNPSAHVGRAVASFSPDRVGEELKNALGDLTFDRVDNSTSSSTALPGASTTPAVPGAPQRSESSSMMTRTQTSVSAAATPTAALHARMQRRSLIGDMIDLVQDFNGNLTEVGQDIKNILKDLGVTALARRSDELVQNSKRSPSSPAEAIAMRRGLVDDILGILNDTLHLNLNEVATDGKALLRKIDINVKRNEALPATQMQRRALIGHILSLVNNSIHFDLPQTLYDGKNLLHKLDINLKRDVNEDHAVAHERRALLGHVLSLVNHAIHFDKNEVATDGKALPKKIDINLKRSIDEAATPADAIQRRALVQNIINLVNDAIHFNKTEARNDGKALLHKMNIHINRRDGDEEALARRGLVDDIIGIVNDVLHLNITETADDGKKLLHKLNIDVKKRDETPGEALSRRGLVDDIRGLINDILHLNLTETVDEGRSMLRKIDIHVKRDGEDADAMAKRGLVDDIIGIVNDVLHLNLTETADDGKKLLHKLNIDVQRRDDGHQHPVPNFSATATEPSSAGTSAQPEQTGKSKAASKGNKGDDGEEGHDADSVASAVAQADSTSSISSGKPKNNAVQTGAAGLDFDRGASMVTHVATAKAEPTAASSAAPSGSSDFPTQPALSAGDASSAASSSMSAEPSASSSDAKAPTSAAAAAAAPEGTEVVIIVKAEEASATKTLSFPAASASADASAPASSSSAESSAPSDVANKGSAAMKVQPFMGNVRISSRAAAANPTTTPAANAASASLLI</sequence>
<gene>
    <name evidence="3" type="ORF">BDZ90DRAFT_31823</name>
</gene>
<name>A0A316V3B8_9BASI</name>
<dbReference type="STRING" id="1569628.A0A316V3B8"/>
<reference evidence="3 4" key="1">
    <citation type="journal article" date="2018" name="Mol. Biol. Evol.">
        <title>Broad Genomic Sampling Reveals a Smut Pathogenic Ancestry of the Fungal Clade Ustilaginomycotina.</title>
        <authorList>
            <person name="Kijpornyongpan T."/>
            <person name="Mondo S.J."/>
            <person name="Barry K."/>
            <person name="Sandor L."/>
            <person name="Lee J."/>
            <person name="Lipzen A."/>
            <person name="Pangilinan J."/>
            <person name="LaButti K."/>
            <person name="Hainaut M."/>
            <person name="Henrissat B."/>
            <person name="Grigoriev I.V."/>
            <person name="Spatafora J.W."/>
            <person name="Aime M.C."/>
        </authorList>
    </citation>
    <scope>NUCLEOTIDE SEQUENCE [LARGE SCALE GENOMIC DNA]</scope>
    <source>
        <strain evidence="3 4">MCA 5214</strain>
    </source>
</reference>
<feature type="region of interest" description="Disordered" evidence="1">
    <location>
        <begin position="75"/>
        <end position="119"/>
    </location>
</feature>
<evidence type="ECO:0000313" key="4">
    <source>
        <dbReference type="Proteomes" id="UP000245884"/>
    </source>
</evidence>
<feature type="region of interest" description="Disordered" evidence="1">
    <location>
        <begin position="531"/>
        <end position="610"/>
    </location>
</feature>
<feature type="compositionally biased region" description="Polar residues" evidence="1">
    <location>
        <begin position="97"/>
        <end position="106"/>
    </location>
</feature>
<keyword evidence="2" id="KW-0732">Signal</keyword>
<dbReference type="RefSeq" id="XP_025365643.1">
    <property type="nucleotide sequence ID" value="XM_025509490.1"/>
</dbReference>
<feature type="compositionally biased region" description="Polar residues" evidence="1">
    <location>
        <begin position="598"/>
        <end position="609"/>
    </location>
</feature>
<proteinExistence type="predicted"/>
<feature type="region of interest" description="Disordered" evidence="1">
    <location>
        <begin position="721"/>
        <end position="742"/>
    </location>
</feature>